<dbReference type="Proteomes" id="UP000184518">
    <property type="component" value="Unassembled WGS sequence"/>
</dbReference>
<keyword evidence="2" id="KW-1185">Reference proteome</keyword>
<dbReference type="OrthoDB" id="9811589at2"/>
<organism evidence="1 2">
    <name type="scientific">Chryseobacterium arachidis</name>
    <dbReference type="NCBI Taxonomy" id="1416778"/>
    <lineage>
        <taxon>Bacteria</taxon>
        <taxon>Pseudomonadati</taxon>
        <taxon>Bacteroidota</taxon>
        <taxon>Flavobacteriia</taxon>
        <taxon>Flavobacteriales</taxon>
        <taxon>Weeksellaceae</taxon>
        <taxon>Chryseobacterium group</taxon>
        <taxon>Chryseobacterium</taxon>
    </lineage>
</organism>
<accession>A0A1M5A8T9</accession>
<proteinExistence type="predicted"/>
<gene>
    <name evidence="1" type="ORF">SAMN05443633_103407</name>
</gene>
<dbReference type="STRING" id="1416778.SAMN05443633_103407"/>
<sequence>MNQVDFNLAMQSVIKDHLNAPTEELIMNVTASRWEYHNWAISGFEKILEGRKLSFDIYTEKFFKEKIVEKFSRSYPGWADDIRKMMNELIENGWNLSIPLTAKNYHGSFECYIDTNDIILQKIIESNCDLINLKCSRCGLSGDEYISDGVCEKCR</sequence>
<dbReference type="RefSeq" id="WP_072955560.1">
    <property type="nucleotide sequence ID" value="NZ_FQUT01000003.1"/>
</dbReference>
<evidence type="ECO:0000313" key="1">
    <source>
        <dbReference type="EMBL" id="SHF26537.1"/>
    </source>
</evidence>
<protein>
    <submittedName>
        <fullName evidence="1">Uncharacterized protein</fullName>
    </submittedName>
</protein>
<dbReference type="EMBL" id="FQUT01000003">
    <property type="protein sequence ID" value="SHF26537.1"/>
    <property type="molecule type" value="Genomic_DNA"/>
</dbReference>
<name>A0A1M5A8T9_9FLAO</name>
<evidence type="ECO:0000313" key="2">
    <source>
        <dbReference type="Proteomes" id="UP000184518"/>
    </source>
</evidence>
<dbReference type="AlphaFoldDB" id="A0A1M5A8T9"/>
<reference evidence="2" key="1">
    <citation type="submission" date="2016-11" db="EMBL/GenBank/DDBJ databases">
        <authorList>
            <person name="Varghese N."/>
            <person name="Submissions S."/>
        </authorList>
    </citation>
    <scope>NUCLEOTIDE SEQUENCE [LARGE SCALE GENOMIC DNA]</scope>
    <source>
        <strain evidence="2">DSM 27619</strain>
    </source>
</reference>